<feature type="domain" description="Antitoxin SocA-like Panacea" evidence="1">
    <location>
        <begin position="31"/>
        <end position="121"/>
    </location>
</feature>
<dbReference type="Pfam" id="PF13274">
    <property type="entry name" value="SocA_Panacea"/>
    <property type="match status" value="1"/>
</dbReference>
<accession>A0A1F4Q304</accession>
<evidence type="ECO:0000313" key="2">
    <source>
        <dbReference type="EMBL" id="OGB90351.1"/>
    </source>
</evidence>
<dbReference type="EMBL" id="METM01000011">
    <property type="protein sequence ID" value="OGB90351.1"/>
    <property type="molecule type" value="Genomic_DNA"/>
</dbReference>
<organism evidence="2 3">
    <name type="scientific">candidate division WOR-1 bacterium RIFCSPHIGHO2_01_FULL_53_15</name>
    <dbReference type="NCBI Taxonomy" id="1802564"/>
    <lineage>
        <taxon>Bacteria</taxon>
        <taxon>Bacillati</taxon>
        <taxon>Saganbacteria</taxon>
    </lineage>
</organism>
<comment type="caution">
    <text evidence="2">The sequence shown here is derived from an EMBL/GenBank/DDBJ whole genome shotgun (WGS) entry which is preliminary data.</text>
</comment>
<dbReference type="InterPro" id="IPR025272">
    <property type="entry name" value="SocA_Panacea"/>
</dbReference>
<protein>
    <recommendedName>
        <fullName evidence="1">Antitoxin SocA-like Panacea domain-containing protein</fullName>
    </recommendedName>
</protein>
<evidence type="ECO:0000259" key="1">
    <source>
        <dbReference type="Pfam" id="PF13274"/>
    </source>
</evidence>
<name>A0A1F4Q304_UNCSA</name>
<proteinExistence type="predicted"/>
<reference evidence="2 3" key="1">
    <citation type="journal article" date="2016" name="Nat. Commun.">
        <title>Thousands of microbial genomes shed light on interconnected biogeochemical processes in an aquifer system.</title>
        <authorList>
            <person name="Anantharaman K."/>
            <person name="Brown C.T."/>
            <person name="Hug L.A."/>
            <person name="Sharon I."/>
            <person name="Castelle C.J."/>
            <person name="Probst A.J."/>
            <person name="Thomas B.C."/>
            <person name="Singh A."/>
            <person name="Wilkins M.J."/>
            <person name="Karaoz U."/>
            <person name="Brodie E.L."/>
            <person name="Williams K.H."/>
            <person name="Hubbard S.S."/>
            <person name="Banfield J.F."/>
        </authorList>
    </citation>
    <scope>NUCLEOTIDE SEQUENCE [LARGE SCALE GENOMIC DNA]</scope>
</reference>
<gene>
    <name evidence="2" type="ORF">A2625_05550</name>
</gene>
<evidence type="ECO:0000313" key="3">
    <source>
        <dbReference type="Proteomes" id="UP000178724"/>
    </source>
</evidence>
<dbReference type="AlphaFoldDB" id="A0A1F4Q304"/>
<dbReference type="Proteomes" id="UP000178724">
    <property type="component" value="Unassembled WGS sequence"/>
</dbReference>
<sequence length="144" mass="16734">MNIGKNDALSVAYFFLKKAHDHNAQITNLKLQKLVYYASVWHAVFYNKKLFVEPIEAWIHGPAIPSLYRYFKRFGFCSIEVENIDKINLPFSQETLNFLNNIWEVYGKYDAAYLEALTHSELPLSGRVCQDQFLGAIKIENLCH</sequence>